<gene>
    <name evidence="1" type="ORF">AMORRO_LOCUS7384</name>
</gene>
<accession>A0A9N9C7K7</accession>
<dbReference type="EMBL" id="CAJVPV010005504">
    <property type="protein sequence ID" value="CAG8591911.1"/>
    <property type="molecule type" value="Genomic_DNA"/>
</dbReference>
<protein>
    <submittedName>
        <fullName evidence="1">13381_t:CDS:1</fullName>
    </submittedName>
</protein>
<comment type="caution">
    <text evidence="1">The sequence shown here is derived from an EMBL/GenBank/DDBJ whole genome shotgun (WGS) entry which is preliminary data.</text>
</comment>
<dbReference type="AlphaFoldDB" id="A0A9N9C7K7"/>
<dbReference type="Proteomes" id="UP000789342">
    <property type="component" value="Unassembled WGS sequence"/>
</dbReference>
<evidence type="ECO:0000313" key="1">
    <source>
        <dbReference type="EMBL" id="CAG8591911.1"/>
    </source>
</evidence>
<organism evidence="1 2">
    <name type="scientific">Acaulospora morrowiae</name>
    <dbReference type="NCBI Taxonomy" id="94023"/>
    <lineage>
        <taxon>Eukaryota</taxon>
        <taxon>Fungi</taxon>
        <taxon>Fungi incertae sedis</taxon>
        <taxon>Mucoromycota</taxon>
        <taxon>Glomeromycotina</taxon>
        <taxon>Glomeromycetes</taxon>
        <taxon>Diversisporales</taxon>
        <taxon>Acaulosporaceae</taxon>
        <taxon>Acaulospora</taxon>
    </lineage>
</organism>
<dbReference type="SUPFAM" id="SSF52047">
    <property type="entry name" value="RNI-like"/>
    <property type="match status" value="1"/>
</dbReference>
<sequence length="548" mass="62432">MNKRNSMRMSMVLGKQILQPNVIEKILKFLDNDKDHVSLYSWTLVSHSWCQFANSLLWSRPFACLNPIENQGRGHLLIQTYLSCLDDKERQILIEEGLDLPSKSALFDYPVFLKELHIGMLQGALAQWWAKNTTYRIKKKANFQTLETTVSELLFNRCNGLRSLDCELQSRYNIANYASFTGIRKAVCQLNELKINCGSLDHSGYLSSLLTVIIESSQHIRHIVVTPYHDGPISNQIPRLIESQINLEQFSMVSSLAGLFDPHRSASIFSSLTSQTHSLVHADLRKVYIDANSLQILARCNKLRSLHFVCCQQEQDITLSDSLVKSCQLPITKLVINNEETQEKHSLSNITVTSIVMMAAETLVELVMDSASPELVEIISTKIPHLNSLAIRTTPPLLFQFLSSSTIEHLALSDVNSNLFSITVLQQIGRLLPTTLTHLQLECRYNVAPESMTGLLDECRAPLKILSLDVEKFDDTLLERIADYARETGKRLKELRIGRDTRIQYDEELCKKLTTVIPSINQNYKDPWPILIERRDPLWKNLLQVQLD</sequence>
<name>A0A9N9C7K7_9GLOM</name>
<dbReference type="OrthoDB" id="2312045at2759"/>
<reference evidence="1" key="1">
    <citation type="submission" date="2021-06" db="EMBL/GenBank/DDBJ databases">
        <authorList>
            <person name="Kallberg Y."/>
            <person name="Tangrot J."/>
            <person name="Rosling A."/>
        </authorList>
    </citation>
    <scope>NUCLEOTIDE SEQUENCE</scope>
    <source>
        <strain evidence="1">CL551</strain>
    </source>
</reference>
<proteinExistence type="predicted"/>
<evidence type="ECO:0000313" key="2">
    <source>
        <dbReference type="Proteomes" id="UP000789342"/>
    </source>
</evidence>
<keyword evidence="2" id="KW-1185">Reference proteome</keyword>